<proteinExistence type="predicted"/>
<gene>
    <name evidence="1" type="ORF">SALB_03809</name>
</gene>
<dbReference type="Proteomes" id="UP000288351">
    <property type="component" value="Unassembled WGS sequence"/>
</dbReference>
<evidence type="ECO:0000313" key="2">
    <source>
        <dbReference type="Proteomes" id="UP000288351"/>
    </source>
</evidence>
<dbReference type="eggNOG" id="ENOG5031B7U">
    <property type="taxonomic scope" value="Bacteria"/>
</dbReference>
<comment type="caution">
    <text evidence="1">The sequence shown here is derived from an EMBL/GenBank/DDBJ whole genome shotgun (WGS) entry which is preliminary data.</text>
</comment>
<sequence>MKKRFSRKSVLAKLLIPGALLAVVVPEIAYADTASVTVMTPGPTMGPATPFTGVSSHADCGQGLVSGGGVNQATGSDRAGNGNHVMGIAPSADGVTEYTDATGVVGTDAKHWLAFGGSGSNSSPEFSTTPYAVCLSSNRIKHTQVVMNKAAGPSVGQTAKTVVATCPTGTVLLGGGARTTPASVGSLKPIASFPTFNDAAHDFGQKAAADGEGNPDSWTAVGGIGGGRDSDNTTYAYAICSGADVNVRGITTTVRFRELSGPTTAGTSQTATVGCAEGARDRDGAREHHVLVSGGAAASGGNVTTTDFTKAGSGGTHLVGSFPSDADGTPVSDGTAAAAYWTAGIHVGGSPSPNTYSDVWALCLNLDHADGE</sequence>
<accession>A0A059W6W6</accession>
<dbReference type="AlphaFoldDB" id="A0A059W6W6"/>
<protein>
    <submittedName>
        <fullName evidence="1">Uncharacterized protein</fullName>
    </submittedName>
</protein>
<dbReference type="EMBL" id="BHXC01000006">
    <property type="protein sequence ID" value="GCB91094.1"/>
    <property type="molecule type" value="Genomic_DNA"/>
</dbReference>
<evidence type="ECO:0000313" key="1">
    <source>
        <dbReference type="EMBL" id="GCB91094.1"/>
    </source>
</evidence>
<organism evidence="1 2">
    <name type="scientific">Streptomyces noursei</name>
    <name type="common">Streptomyces albulus</name>
    <dbReference type="NCBI Taxonomy" id="1971"/>
    <lineage>
        <taxon>Bacteria</taxon>
        <taxon>Bacillati</taxon>
        <taxon>Actinomycetota</taxon>
        <taxon>Actinomycetes</taxon>
        <taxon>Kitasatosporales</taxon>
        <taxon>Streptomycetaceae</taxon>
        <taxon>Streptomyces</taxon>
    </lineage>
</organism>
<reference evidence="1 2" key="1">
    <citation type="journal article" date="2019" name="Microbiol. Resour. Announc.">
        <title>Draft Genome Sequence of the Most Traditional epsilon-Poly-l-Lysine Producer, Streptomyces albulus NBRC14147.</title>
        <authorList>
            <person name="Yamanaka K."/>
            <person name="Hamano Y."/>
        </authorList>
    </citation>
    <scope>NUCLEOTIDE SEQUENCE [LARGE SCALE GENOMIC DNA]</scope>
    <source>
        <strain evidence="1 2">NBRC 14147</strain>
    </source>
</reference>
<name>A0A059W6W6_STRNR</name>
<dbReference type="RefSeq" id="WP_016575192.1">
    <property type="nucleotide sequence ID" value="NZ_BHXC01000006.1"/>
</dbReference>